<evidence type="ECO:0000256" key="3">
    <source>
        <dbReference type="ARBA" id="ARBA00022490"/>
    </source>
</evidence>
<dbReference type="PANTHER" id="PTHR13936">
    <property type="entry name" value="PROFILIN"/>
    <property type="match status" value="1"/>
</dbReference>
<dbReference type="eggNOG" id="KOG1755">
    <property type="taxonomic scope" value="Eukaryota"/>
</dbReference>
<dbReference type="GO" id="GO:0005737">
    <property type="term" value="C:cytoplasm"/>
    <property type="evidence" value="ECO:0007669"/>
    <property type="project" value="TreeGrafter"/>
</dbReference>
<reference evidence="14 15" key="1">
    <citation type="submission" date="2008-02" db="EMBL/GenBank/DDBJ databases">
        <title>A 6x draft sequence assembly of the Pongo pygmaeus abelii genome.</title>
        <authorList>
            <person name="Wilson R.K."/>
            <person name="Mardis E."/>
        </authorList>
    </citation>
    <scope>NUCLEOTIDE SEQUENCE [LARGE SCALE GENOMIC DNA]</scope>
</reference>
<dbReference type="AlphaFoldDB" id="H2NSD1"/>
<protein>
    <recommendedName>
        <fullName evidence="12">Profilin</fullName>
    </recommendedName>
</protein>
<evidence type="ECO:0000256" key="13">
    <source>
        <dbReference type="SAM" id="MobiDB-lite"/>
    </source>
</evidence>
<dbReference type="GO" id="GO:0032233">
    <property type="term" value="P:positive regulation of actin filament bundle assembly"/>
    <property type="evidence" value="ECO:0007669"/>
    <property type="project" value="TreeGrafter"/>
</dbReference>
<keyword evidence="3" id="KW-0963">Cytoplasm</keyword>
<evidence type="ECO:0000256" key="5">
    <source>
        <dbReference type="ARBA" id="ARBA00022553"/>
    </source>
</evidence>
<dbReference type="GeneTree" id="ENSGT00940000153664"/>
<comment type="function">
    <text evidence="10">Binds to actin and affects the structure of the cytoskeleton. At high concentrations, profilin prevents the polymerization of actin, whereas it enhances it at low concentrations. By binding to PIP2, it inhibits the formation of IP3 and DG. Inhibits androgen receptor (AR) and HTT aggregation and binding of G-actin is essential for its inhibition of AR.</text>
</comment>
<evidence type="ECO:0000256" key="8">
    <source>
        <dbReference type="ARBA" id="ARBA00023203"/>
    </source>
</evidence>
<evidence type="ECO:0000256" key="10">
    <source>
        <dbReference type="ARBA" id="ARBA00056219"/>
    </source>
</evidence>
<dbReference type="PRINTS" id="PR01639">
    <property type="entry name" value="PROFILINMAML"/>
</dbReference>
<keyword evidence="7" id="KW-0007">Acetylation</keyword>
<keyword evidence="15" id="KW-1185">Reference proteome</keyword>
<evidence type="ECO:0000256" key="9">
    <source>
        <dbReference type="ARBA" id="ARBA00023212"/>
    </source>
</evidence>
<evidence type="ECO:0000256" key="6">
    <source>
        <dbReference type="ARBA" id="ARBA00022843"/>
    </source>
</evidence>
<dbReference type="GO" id="GO:0003779">
    <property type="term" value="F:actin binding"/>
    <property type="evidence" value="ECO:0007669"/>
    <property type="project" value="UniProtKB-KW"/>
</dbReference>
<comment type="subunit">
    <text evidence="11">Found in a complex with XPO6, Ran, ACTB and PFN1. Interacts with ACTB. Interacts with VASP. Interacts with HTT. Interacts with SH3BGRL. Occurs in many kinds of cells as a complex with monomeric actin in a 1:1 ratio. Interacts with ACTMAP.</text>
</comment>
<dbReference type="InParanoid" id="H2NSD1"/>
<keyword evidence="4" id="KW-1017">Isopeptide bond</keyword>
<evidence type="ECO:0000313" key="14">
    <source>
        <dbReference type="Ensembl" id="ENSPPYP00000008839.2"/>
    </source>
</evidence>
<comment type="subcellular location">
    <subcellularLocation>
        <location evidence="1">Cytoplasm</location>
        <location evidence="1">Cytoskeleton</location>
    </subcellularLocation>
</comment>
<dbReference type="FunCoup" id="H2NSD1">
    <property type="interactions" value="1210"/>
</dbReference>
<evidence type="ECO:0000256" key="4">
    <source>
        <dbReference type="ARBA" id="ARBA00022499"/>
    </source>
</evidence>
<dbReference type="SMART" id="SM00392">
    <property type="entry name" value="PROF"/>
    <property type="match status" value="1"/>
</dbReference>
<evidence type="ECO:0000256" key="1">
    <source>
        <dbReference type="ARBA" id="ARBA00004245"/>
    </source>
</evidence>
<dbReference type="GO" id="GO:0005856">
    <property type="term" value="C:cytoskeleton"/>
    <property type="evidence" value="ECO:0007669"/>
    <property type="project" value="UniProtKB-SubCell"/>
</dbReference>
<dbReference type="Pfam" id="PF00235">
    <property type="entry name" value="Profilin"/>
    <property type="match status" value="1"/>
</dbReference>
<organism evidence="14 15">
    <name type="scientific">Pongo abelii</name>
    <name type="common">Sumatran orangutan</name>
    <name type="synonym">Pongo pygmaeus abelii</name>
    <dbReference type="NCBI Taxonomy" id="9601"/>
    <lineage>
        <taxon>Eukaryota</taxon>
        <taxon>Metazoa</taxon>
        <taxon>Chordata</taxon>
        <taxon>Craniata</taxon>
        <taxon>Vertebrata</taxon>
        <taxon>Euteleostomi</taxon>
        <taxon>Mammalia</taxon>
        <taxon>Eutheria</taxon>
        <taxon>Euarchontoglires</taxon>
        <taxon>Primates</taxon>
        <taxon>Haplorrhini</taxon>
        <taxon>Catarrhini</taxon>
        <taxon>Hominidae</taxon>
        <taxon>Pongo</taxon>
    </lineage>
</organism>
<dbReference type="GO" id="GO:0030833">
    <property type="term" value="P:regulation of actin filament polymerization"/>
    <property type="evidence" value="ECO:0007669"/>
    <property type="project" value="TreeGrafter"/>
</dbReference>
<dbReference type="GO" id="GO:0030036">
    <property type="term" value="P:actin cytoskeleton organization"/>
    <property type="evidence" value="ECO:0007669"/>
    <property type="project" value="InterPro"/>
</dbReference>
<dbReference type="PANTHER" id="PTHR13936:SF14">
    <property type="entry name" value="PROFILIN-1"/>
    <property type="match status" value="1"/>
</dbReference>
<reference evidence="14" key="3">
    <citation type="submission" date="2025-09" db="UniProtKB">
        <authorList>
            <consortium name="Ensembl"/>
        </authorList>
    </citation>
    <scope>IDENTIFICATION</scope>
</reference>
<sequence>MHSRPRRRRRRGQTRRRPPVLPFGGGSGGARAAAQRAEPRSGRQRVPRALRLPPPASRGSASPVRGPSSSAESSPSSSAMAGWNAYIDNLMADGTCQDAAIVGYKDSPSVWAAVPGKTFVNITPAEVGVLVGKDRSSFYVNGLTLGGQKCSVIRDSLLQDGEFSMDLRTKSTGGAPTFNVTVTKTDKTLVLLMGKEGVHGGLINKKCYEMASHLRRSQY</sequence>
<dbReference type="InterPro" id="IPR048278">
    <property type="entry name" value="PFN"/>
</dbReference>
<dbReference type="CDD" id="cd00148">
    <property type="entry name" value="PROF"/>
    <property type="match status" value="1"/>
</dbReference>
<gene>
    <name evidence="14" type="primary">PFN1</name>
</gene>
<feature type="compositionally biased region" description="Low complexity" evidence="13">
    <location>
        <begin position="67"/>
        <end position="78"/>
    </location>
</feature>
<feature type="region of interest" description="Disordered" evidence="13">
    <location>
        <begin position="1"/>
        <end position="78"/>
    </location>
</feature>
<evidence type="ECO:0000256" key="12">
    <source>
        <dbReference type="RuleBase" id="RU003909"/>
    </source>
</evidence>
<name>H2NSD1_PONAB</name>
<evidence type="ECO:0000256" key="11">
    <source>
        <dbReference type="ARBA" id="ARBA00064056"/>
    </source>
</evidence>
<keyword evidence="5" id="KW-0597">Phosphoprotein</keyword>
<dbReference type="Ensembl" id="ENSPPYT00000009201.2">
    <property type="protein sequence ID" value="ENSPPYP00000008839.2"/>
    <property type="gene ID" value="ENSPPYG00000007850.2"/>
</dbReference>
<evidence type="ECO:0000256" key="7">
    <source>
        <dbReference type="ARBA" id="ARBA00022990"/>
    </source>
</evidence>
<evidence type="ECO:0000313" key="15">
    <source>
        <dbReference type="Proteomes" id="UP000001595"/>
    </source>
</evidence>
<comment type="similarity">
    <text evidence="2 12">Belongs to the profilin family.</text>
</comment>
<dbReference type="InterPro" id="IPR036140">
    <property type="entry name" value="PFN_sf"/>
</dbReference>
<dbReference type="SUPFAM" id="SSF55770">
    <property type="entry name" value="Profilin (actin-binding protein)"/>
    <property type="match status" value="1"/>
</dbReference>
<accession>H2NSD1</accession>
<evidence type="ECO:0000256" key="2">
    <source>
        <dbReference type="ARBA" id="ARBA00010058"/>
    </source>
</evidence>
<keyword evidence="8 12" id="KW-0009">Actin-binding</keyword>
<dbReference type="InterPro" id="IPR005455">
    <property type="entry name" value="PFN_euk"/>
</dbReference>
<proteinExistence type="inferred from homology"/>
<keyword evidence="9" id="KW-0206">Cytoskeleton</keyword>
<feature type="compositionally biased region" description="Basic residues" evidence="13">
    <location>
        <begin position="1"/>
        <end position="18"/>
    </location>
</feature>
<dbReference type="FunFam" id="3.30.450.30:FF:000008">
    <property type="entry name" value="Profilin"/>
    <property type="match status" value="1"/>
</dbReference>
<dbReference type="HOGENOM" id="CLU_123405_1_0_1"/>
<dbReference type="Proteomes" id="UP000001595">
    <property type="component" value="Chromosome 17"/>
</dbReference>
<dbReference type="Gene3D" id="3.30.450.30">
    <property type="entry name" value="Dynein light chain 2a, cytoplasmic"/>
    <property type="match status" value="1"/>
</dbReference>
<dbReference type="InterPro" id="IPR005454">
    <property type="entry name" value="Profilin1/2/3_vertebrate"/>
</dbReference>
<reference evidence="14" key="2">
    <citation type="submission" date="2025-08" db="UniProtKB">
        <authorList>
            <consortium name="Ensembl"/>
        </authorList>
    </citation>
    <scope>IDENTIFICATION</scope>
</reference>
<keyword evidence="6" id="KW-0832">Ubl conjugation</keyword>